<reference evidence="1" key="1">
    <citation type="submission" date="2022-08" db="EMBL/GenBank/DDBJ databases">
        <title>Genome Sequence of Lecanicillium fungicola.</title>
        <authorList>
            <person name="Buettner E."/>
        </authorList>
    </citation>
    <scope>NUCLEOTIDE SEQUENCE</scope>
    <source>
        <strain evidence="1">Babe33</strain>
    </source>
</reference>
<proteinExistence type="predicted"/>
<dbReference type="Proteomes" id="UP001143910">
    <property type="component" value="Unassembled WGS sequence"/>
</dbReference>
<organism evidence="1 2">
    <name type="scientific">Zarea fungicola</name>
    <dbReference type="NCBI Taxonomy" id="93591"/>
    <lineage>
        <taxon>Eukaryota</taxon>
        <taxon>Fungi</taxon>
        <taxon>Dikarya</taxon>
        <taxon>Ascomycota</taxon>
        <taxon>Pezizomycotina</taxon>
        <taxon>Sordariomycetes</taxon>
        <taxon>Hypocreomycetidae</taxon>
        <taxon>Hypocreales</taxon>
        <taxon>Cordycipitaceae</taxon>
        <taxon>Zarea</taxon>
    </lineage>
</organism>
<comment type="caution">
    <text evidence="1">The sequence shown here is derived from an EMBL/GenBank/DDBJ whole genome shotgun (WGS) entry which is preliminary data.</text>
</comment>
<keyword evidence="2" id="KW-1185">Reference proteome</keyword>
<dbReference type="EMBL" id="JANJQO010001420">
    <property type="protein sequence ID" value="KAJ2971039.1"/>
    <property type="molecule type" value="Genomic_DNA"/>
</dbReference>
<evidence type="ECO:0000313" key="1">
    <source>
        <dbReference type="EMBL" id="KAJ2971039.1"/>
    </source>
</evidence>
<name>A0ACC1MW54_9HYPO</name>
<protein>
    <submittedName>
        <fullName evidence="1">Uncharacterized protein</fullName>
    </submittedName>
</protein>
<evidence type="ECO:0000313" key="2">
    <source>
        <dbReference type="Proteomes" id="UP001143910"/>
    </source>
</evidence>
<sequence length="236" mass="26569">MEDPAVVPDPGSAQEVSFLSPESFSTLDEYAKNPRFIELQEELRGVLFARASGDHLSHRTTPDLHVSDGDDSEPAAAQLKQGFDFSRVSIPKIQLIQYLKNWIIECAPYLDKFDHVRHFGIRVPVIAASSPALFYALLAFSARQMERKTGSEKTYDSLELYQESIWLWRRTLKAAIGAEGLELLRVKSRVIDGYLYEKAGTSIDSAVERFKTILTKTRVVKAKQSVSKLLCSGERE</sequence>
<gene>
    <name evidence="1" type="ORF">NQ176_g7886</name>
</gene>
<accession>A0ACC1MW54</accession>